<dbReference type="EMBL" id="CP068176">
    <property type="protein sequence ID" value="QQT86271.1"/>
    <property type="molecule type" value="Genomic_DNA"/>
</dbReference>
<dbReference type="AlphaFoldDB" id="A0A3G9FUD1"/>
<dbReference type="SUPFAM" id="SSF52402">
    <property type="entry name" value="Adenine nucleotide alpha hydrolases-like"/>
    <property type="match status" value="1"/>
</dbReference>
<gene>
    <name evidence="4" type="ORF">I6I53_15650</name>
    <name evidence="6" type="ORF">LSO58_11720</name>
    <name evidence="5" type="ORF">LSO60_05220</name>
</gene>
<evidence type="ECO:0000313" key="6">
    <source>
        <dbReference type="EMBL" id="UYF74508.1"/>
    </source>
</evidence>
<proteinExistence type="inferred from homology"/>
<dbReference type="InterPro" id="IPR006015">
    <property type="entry name" value="Universal_stress_UspA"/>
</dbReference>
<dbReference type="CDD" id="cd00293">
    <property type="entry name" value="USP-like"/>
    <property type="match status" value="1"/>
</dbReference>
<dbReference type="Proteomes" id="UP001164081">
    <property type="component" value="Chromosome"/>
</dbReference>
<comment type="similarity">
    <text evidence="1 2">Belongs to the universal stress protein A family.</text>
</comment>
<evidence type="ECO:0000259" key="3">
    <source>
        <dbReference type="Pfam" id="PF00582"/>
    </source>
</evidence>
<sequence length="147" mass="15911">MSYQHILVPVDGSSTALAAVHQAAQLAKTYNSQVTILLVVTIDPFIGVEYVNAESQKEDAINRGRAMIQDILEEAKQVFSSQGVEANTKIVEGQEIYKEIVNAATEVNADLLVMGSHGRTGFKKLVLGSVAQKVLGEIYIPVLIVRS</sequence>
<dbReference type="Proteomes" id="UP000595320">
    <property type="component" value="Chromosome"/>
</dbReference>
<dbReference type="EMBL" id="CP089044">
    <property type="protein sequence ID" value="UYF74508.1"/>
    <property type="molecule type" value="Genomic_DNA"/>
</dbReference>
<evidence type="ECO:0000313" key="4">
    <source>
        <dbReference type="EMBL" id="QQT86271.1"/>
    </source>
</evidence>
<dbReference type="InterPro" id="IPR006016">
    <property type="entry name" value="UspA"/>
</dbReference>
<name>A0A3G9FUD1_9GAMM</name>
<dbReference type="GeneID" id="66211910"/>
<dbReference type="PANTHER" id="PTHR46268:SF6">
    <property type="entry name" value="UNIVERSAL STRESS PROTEIN UP12"/>
    <property type="match status" value="1"/>
</dbReference>
<evidence type="ECO:0000313" key="5">
    <source>
        <dbReference type="EMBL" id="UYF72669.1"/>
    </source>
</evidence>
<dbReference type="Gene3D" id="3.40.50.620">
    <property type="entry name" value="HUPs"/>
    <property type="match status" value="1"/>
</dbReference>
<dbReference type="PIRSF" id="PIRSF006276">
    <property type="entry name" value="UspA"/>
    <property type="match status" value="1"/>
</dbReference>
<dbReference type="InterPro" id="IPR014729">
    <property type="entry name" value="Rossmann-like_a/b/a_fold"/>
</dbReference>
<dbReference type="PRINTS" id="PR01438">
    <property type="entry name" value="UNVRSLSTRESS"/>
</dbReference>
<dbReference type="RefSeq" id="WP_004990231.1">
    <property type="nucleotide sequence ID" value="NZ_AP018824.1"/>
</dbReference>
<feature type="domain" description="UspA" evidence="3">
    <location>
        <begin position="3"/>
        <end position="146"/>
    </location>
</feature>
<evidence type="ECO:0000256" key="2">
    <source>
        <dbReference type="PIRNR" id="PIRNR006276"/>
    </source>
</evidence>
<accession>A0A3G9FUD1</accession>
<dbReference type="PANTHER" id="PTHR46268">
    <property type="entry name" value="STRESS RESPONSE PROTEIN NHAX"/>
    <property type="match status" value="1"/>
</dbReference>
<reference evidence="4 7" key="1">
    <citation type="submission" date="2021-01" db="EMBL/GenBank/DDBJ databases">
        <title>FDA dAtabase for Regulatory Grade micrObial Sequences (FDA-ARGOS): Supporting development and validation of Infectious Disease Dx tests.</title>
        <authorList>
            <person name="Sproer C."/>
            <person name="Gronow S."/>
            <person name="Severitt S."/>
            <person name="Schroder I."/>
            <person name="Tallon L."/>
            <person name="Sadzewicz L."/>
            <person name="Zhao X."/>
            <person name="Boylan J."/>
            <person name="Ott S."/>
            <person name="Bowen H."/>
            <person name="Vavikolanu K."/>
            <person name="Mehta A."/>
            <person name="Aluvathingal J."/>
            <person name="Nadendla S."/>
            <person name="Lowell S."/>
            <person name="Myers T."/>
            <person name="Yan Y."/>
            <person name="Sichtig H."/>
        </authorList>
    </citation>
    <scope>NUCLEOTIDE SEQUENCE [LARGE SCALE GENOMIC DNA]</scope>
    <source>
        <strain evidence="4 7">FDAARGOS_1096</strain>
    </source>
</reference>
<dbReference type="EMBL" id="CP089051">
    <property type="protein sequence ID" value="UYF72669.1"/>
    <property type="molecule type" value="Genomic_DNA"/>
</dbReference>
<organism evidence="4 7">
    <name type="scientific">Acinetobacter ursingii</name>
    <dbReference type="NCBI Taxonomy" id="108980"/>
    <lineage>
        <taxon>Bacteria</taxon>
        <taxon>Pseudomonadati</taxon>
        <taxon>Pseudomonadota</taxon>
        <taxon>Gammaproteobacteria</taxon>
        <taxon>Moraxellales</taxon>
        <taxon>Moraxellaceae</taxon>
        <taxon>Acinetobacter</taxon>
    </lineage>
</organism>
<reference evidence="5" key="2">
    <citation type="journal article" date="2022" name="J Glob Antimicrob Resist">
        <title>Comparative analysis of IMP-4- and OXA-58-containing plasmids of three carbapenemase-producing Acinetobacter ursingii strains in the Netherlands.</title>
        <authorList>
            <person name="Hendrickx A.P.A."/>
            <person name="Schade R.P."/>
            <person name="Landman F."/>
            <person name="Bosch T."/>
            <person name="Schouls L.M."/>
            <person name="van Dijk K."/>
        </authorList>
    </citation>
    <scope>NUCLEOTIDE SEQUENCE</scope>
    <source>
        <strain evidence="5">RIVM_C010559</strain>
        <strain evidence="6">RIVM_C010761</strain>
    </source>
</reference>
<comment type="subcellular location">
    <subcellularLocation>
        <location evidence="2">Cytoplasm</location>
    </subcellularLocation>
</comment>
<evidence type="ECO:0000313" key="7">
    <source>
        <dbReference type="Proteomes" id="UP000595320"/>
    </source>
</evidence>
<dbReference type="Proteomes" id="UP001164064">
    <property type="component" value="Chromosome"/>
</dbReference>
<evidence type="ECO:0000256" key="1">
    <source>
        <dbReference type="ARBA" id="ARBA00008791"/>
    </source>
</evidence>
<dbReference type="Pfam" id="PF00582">
    <property type="entry name" value="Usp"/>
    <property type="match status" value="1"/>
</dbReference>
<protein>
    <recommendedName>
        <fullName evidence="2">Universal stress protein</fullName>
    </recommendedName>
</protein>
<dbReference type="GO" id="GO:0005737">
    <property type="term" value="C:cytoplasm"/>
    <property type="evidence" value="ECO:0007669"/>
    <property type="project" value="UniProtKB-SubCell"/>
</dbReference>
<keyword evidence="2" id="KW-0963">Cytoplasm</keyword>